<name>A0A1I1BGZ1_9CLOT</name>
<organism evidence="6 7">
    <name type="scientific">Clostridium frigidicarnis</name>
    <dbReference type="NCBI Taxonomy" id="84698"/>
    <lineage>
        <taxon>Bacteria</taxon>
        <taxon>Bacillati</taxon>
        <taxon>Bacillota</taxon>
        <taxon>Clostridia</taxon>
        <taxon>Eubacteriales</taxon>
        <taxon>Clostridiaceae</taxon>
        <taxon>Clostridium</taxon>
    </lineage>
</organism>
<dbReference type="InterPro" id="IPR025110">
    <property type="entry name" value="AMP-bd_C"/>
</dbReference>
<dbReference type="OrthoDB" id="9778383at2"/>
<dbReference type="InterPro" id="IPR000873">
    <property type="entry name" value="AMP-dep_synth/lig_dom"/>
</dbReference>
<dbReference type="EMBL" id="FOKI01000095">
    <property type="protein sequence ID" value="SFB47763.1"/>
    <property type="molecule type" value="Genomic_DNA"/>
</dbReference>
<evidence type="ECO:0000256" key="3">
    <source>
        <dbReference type="ARBA" id="ARBA00022450"/>
    </source>
</evidence>
<dbReference type="GO" id="GO:0044550">
    <property type="term" value="P:secondary metabolite biosynthetic process"/>
    <property type="evidence" value="ECO:0007669"/>
    <property type="project" value="UniProtKB-ARBA"/>
</dbReference>
<protein>
    <submittedName>
        <fullName evidence="6">Amino acid adenylation domain-containing protein</fullName>
    </submittedName>
</protein>
<dbReference type="GO" id="GO:0031177">
    <property type="term" value="F:phosphopantetheine binding"/>
    <property type="evidence" value="ECO:0007669"/>
    <property type="project" value="TreeGrafter"/>
</dbReference>
<evidence type="ECO:0000256" key="2">
    <source>
        <dbReference type="ARBA" id="ARBA00006432"/>
    </source>
</evidence>
<dbReference type="InterPro" id="IPR045851">
    <property type="entry name" value="AMP-bd_C_sf"/>
</dbReference>
<dbReference type="Pfam" id="PF00668">
    <property type="entry name" value="Condensation"/>
    <property type="match status" value="1"/>
</dbReference>
<dbReference type="RefSeq" id="WP_143087366.1">
    <property type="nucleotide sequence ID" value="NZ_FOKI01000095.1"/>
</dbReference>
<dbReference type="SUPFAM" id="SSF47336">
    <property type="entry name" value="ACP-like"/>
    <property type="match status" value="1"/>
</dbReference>
<feature type="non-terminal residue" evidence="6">
    <location>
        <position position="652"/>
    </location>
</feature>
<dbReference type="InterPro" id="IPR020459">
    <property type="entry name" value="AMP-binding"/>
</dbReference>
<dbReference type="PANTHER" id="PTHR45527:SF1">
    <property type="entry name" value="FATTY ACID SYNTHASE"/>
    <property type="match status" value="1"/>
</dbReference>
<dbReference type="PANTHER" id="PTHR45527">
    <property type="entry name" value="NONRIBOSOMAL PEPTIDE SYNTHETASE"/>
    <property type="match status" value="1"/>
</dbReference>
<dbReference type="SUPFAM" id="SSF52777">
    <property type="entry name" value="CoA-dependent acyltransferases"/>
    <property type="match status" value="1"/>
</dbReference>
<keyword evidence="3" id="KW-0596">Phosphopantetheine</keyword>
<dbReference type="PRINTS" id="PR00154">
    <property type="entry name" value="AMPBINDING"/>
</dbReference>
<feature type="domain" description="Carrier" evidence="5">
    <location>
        <begin position="503"/>
        <end position="578"/>
    </location>
</feature>
<dbReference type="AlphaFoldDB" id="A0A1I1BGZ1"/>
<dbReference type="Gene3D" id="2.30.38.10">
    <property type="entry name" value="Luciferase, Domain 3"/>
    <property type="match status" value="1"/>
</dbReference>
<dbReference type="PROSITE" id="PS00455">
    <property type="entry name" value="AMP_BINDING"/>
    <property type="match status" value="1"/>
</dbReference>
<evidence type="ECO:0000259" key="5">
    <source>
        <dbReference type="PROSITE" id="PS50075"/>
    </source>
</evidence>
<dbReference type="InterPro" id="IPR036736">
    <property type="entry name" value="ACP-like_sf"/>
</dbReference>
<dbReference type="FunFam" id="2.30.38.10:FF:000001">
    <property type="entry name" value="Non-ribosomal peptide synthetase PvdI"/>
    <property type="match status" value="1"/>
</dbReference>
<dbReference type="Pfam" id="PF00550">
    <property type="entry name" value="PP-binding"/>
    <property type="match status" value="1"/>
</dbReference>
<dbReference type="GO" id="GO:0008610">
    <property type="term" value="P:lipid biosynthetic process"/>
    <property type="evidence" value="ECO:0007669"/>
    <property type="project" value="UniProtKB-ARBA"/>
</dbReference>
<dbReference type="GO" id="GO:0003824">
    <property type="term" value="F:catalytic activity"/>
    <property type="evidence" value="ECO:0007669"/>
    <property type="project" value="InterPro"/>
</dbReference>
<dbReference type="InterPro" id="IPR020845">
    <property type="entry name" value="AMP-binding_CS"/>
</dbReference>
<dbReference type="InterPro" id="IPR010071">
    <property type="entry name" value="AA_adenyl_dom"/>
</dbReference>
<comment type="cofactor">
    <cofactor evidence="1">
        <name>pantetheine 4'-phosphate</name>
        <dbReference type="ChEBI" id="CHEBI:47942"/>
    </cofactor>
</comment>
<dbReference type="Gene3D" id="1.10.1200.10">
    <property type="entry name" value="ACP-like"/>
    <property type="match status" value="1"/>
</dbReference>
<dbReference type="Gene3D" id="3.40.50.980">
    <property type="match status" value="2"/>
</dbReference>
<comment type="similarity">
    <text evidence="2">Belongs to the ATP-dependent AMP-binding enzyme family.</text>
</comment>
<evidence type="ECO:0000313" key="7">
    <source>
        <dbReference type="Proteomes" id="UP000198619"/>
    </source>
</evidence>
<dbReference type="PROSITE" id="PS50075">
    <property type="entry name" value="CARRIER"/>
    <property type="match status" value="1"/>
</dbReference>
<dbReference type="SUPFAM" id="SSF56801">
    <property type="entry name" value="Acetyl-CoA synthetase-like"/>
    <property type="match status" value="1"/>
</dbReference>
<sequence length="652" mass="74633">TIQELFESQVEKTPDNIAVIFEDKKLTYRELNEKSNSLARILRTKGVKADSIVAIMIDKSVEMIIGIMGILKAGGAYLPIDPSSPSDRIKYMLKDSGTNILLKKDVFVKKLEFSGEVIELFDSSLFVGDINKLEKGSSANNLAYVIYTSGTTGKPKGVLIEHRNVVNLLNHMQIRYPIQQNDVYLLKTNYIFDVSVTELFSWFMGGGTLAINKHDNQKDMNNIIDSIKRYKVTHINFVPSMLSVFNEVIGNDLEKVNSLKYVLAAGEELKPRVVYDFYNKFNNVKLENLYGPTETTVYASMYSTDKGKQYRSIPIGVSTQNAKLFVVNNNKLQPVGIPGELCISGDGLARGYLNNQELTAEKFVDNPFEQGTKMYKTGDLVRWLTDGNIEFLGRIDNQVKIRGFRIELGEIENKLLKHEDVKEATVIVIEGKEDDKHICAYIISDKEINELNLKEHLKENLPEYMVPSYFVKLEEMPITSNGKLDRRALSKPNLDERLTSYEAPRNNLEQTLIRIWSQVLGIDKIGINDNFFELGGHSLRAMVLISKIHKELNKEITLKELFKLPTIKELNELIENSQENPYSKIQKVEEREYYEASSAQKRMYIIKGFDKESIAYNMPEVFEIEGIIDKNKIEDTFRKLVKRHEALRTYFE</sequence>
<dbReference type="InterPro" id="IPR001242">
    <property type="entry name" value="Condensation_dom"/>
</dbReference>
<dbReference type="Gene3D" id="3.30.559.10">
    <property type="entry name" value="Chloramphenicol acetyltransferase-like domain"/>
    <property type="match status" value="1"/>
</dbReference>
<dbReference type="Pfam" id="PF00501">
    <property type="entry name" value="AMP-binding"/>
    <property type="match status" value="1"/>
</dbReference>
<dbReference type="FunFam" id="3.40.50.980:FF:000001">
    <property type="entry name" value="Non-ribosomal peptide synthetase"/>
    <property type="match status" value="1"/>
</dbReference>
<dbReference type="NCBIfam" id="TIGR01733">
    <property type="entry name" value="AA-adenyl-dom"/>
    <property type="match status" value="1"/>
</dbReference>
<accession>A0A1I1BGZ1</accession>
<dbReference type="FunFam" id="1.10.1200.10:FF:000005">
    <property type="entry name" value="Nonribosomal peptide synthetase 1"/>
    <property type="match status" value="1"/>
</dbReference>
<dbReference type="FunFam" id="3.30.300.30:FF:000010">
    <property type="entry name" value="Enterobactin synthetase component F"/>
    <property type="match status" value="1"/>
</dbReference>
<dbReference type="InterPro" id="IPR023213">
    <property type="entry name" value="CAT-like_dom_sf"/>
</dbReference>
<evidence type="ECO:0000256" key="1">
    <source>
        <dbReference type="ARBA" id="ARBA00001957"/>
    </source>
</evidence>
<dbReference type="GO" id="GO:0043041">
    <property type="term" value="P:amino acid activation for nonribosomal peptide biosynthetic process"/>
    <property type="evidence" value="ECO:0007669"/>
    <property type="project" value="TreeGrafter"/>
</dbReference>
<dbReference type="Pfam" id="PF13193">
    <property type="entry name" value="AMP-binding_C"/>
    <property type="match status" value="1"/>
</dbReference>
<evidence type="ECO:0000256" key="4">
    <source>
        <dbReference type="ARBA" id="ARBA00022553"/>
    </source>
</evidence>
<dbReference type="Proteomes" id="UP000198619">
    <property type="component" value="Unassembled WGS sequence"/>
</dbReference>
<dbReference type="InterPro" id="IPR009081">
    <property type="entry name" value="PP-bd_ACP"/>
</dbReference>
<evidence type="ECO:0000313" key="6">
    <source>
        <dbReference type="EMBL" id="SFB47763.1"/>
    </source>
</evidence>
<keyword evidence="4" id="KW-0597">Phosphoprotein</keyword>
<keyword evidence="7" id="KW-1185">Reference proteome</keyword>
<dbReference type="FunFam" id="3.40.50.12780:FF:000012">
    <property type="entry name" value="Non-ribosomal peptide synthetase"/>
    <property type="match status" value="1"/>
</dbReference>
<feature type="non-terminal residue" evidence="6">
    <location>
        <position position="1"/>
    </location>
</feature>
<reference evidence="6 7" key="1">
    <citation type="submission" date="2016-10" db="EMBL/GenBank/DDBJ databases">
        <authorList>
            <person name="de Groot N.N."/>
        </authorList>
    </citation>
    <scope>NUCLEOTIDE SEQUENCE [LARGE SCALE GENOMIC DNA]</scope>
    <source>
        <strain evidence="6 7">DSM 12271</strain>
    </source>
</reference>
<proteinExistence type="inferred from homology"/>
<dbReference type="Gene3D" id="3.30.300.30">
    <property type="match status" value="1"/>
</dbReference>
<dbReference type="STRING" id="84698.SAMN04488528_10951"/>
<dbReference type="GO" id="GO:0005829">
    <property type="term" value="C:cytosol"/>
    <property type="evidence" value="ECO:0007669"/>
    <property type="project" value="TreeGrafter"/>
</dbReference>
<gene>
    <name evidence="6" type="ORF">SAMN04488528_10951</name>
</gene>